<reference evidence="2 3" key="1">
    <citation type="submission" date="2017-03" db="EMBL/GenBank/DDBJ databases">
        <title>Complete genome sequence of Paenibacillus Kribbensis producing bioflocculants.</title>
        <authorList>
            <person name="Lee H.-G."/>
            <person name="Oh H.-M."/>
        </authorList>
    </citation>
    <scope>NUCLEOTIDE SEQUENCE [LARGE SCALE GENOMIC DNA]</scope>
    <source>
        <strain evidence="2 3">AM49</strain>
    </source>
</reference>
<dbReference type="EMBL" id="CP020028">
    <property type="protein sequence ID" value="ASR46739.1"/>
    <property type="molecule type" value="Genomic_DNA"/>
</dbReference>
<organism evidence="2 3">
    <name type="scientific">Paenibacillus kribbensis</name>
    <dbReference type="NCBI Taxonomy" id="172713"/>
    <lineage>
        <taxon>Bacteria</taxon>
        <taxon>Bacillati</taxon>
        <taxon>Bacillota</taxon>
        <taxon>Bacilli</taxon>
        <taxon>Bacillales</taxon>
        <taxon>Paenibacillaceae</taxon>
        <taxon>Paenibacillus</taxon>
    </lineage>
</organism>
<gene>
    <name evidence="2" type="ORF">B4V02_08635</name>
</gene>
<dbReference type="RefSeq" id="WP_007431210.1">
    <property type="nucleotide sequence ID" value="NZ_CP020028.1"/>
</dbReference>
<keyword evidence="3" id="KW-1185">Reference proteome</keyword>
<dbReference type="AlphaFoldDB" id="A0A222WJT5"/>
<feature type="coiled-coil region" evidence="1">
    <location>
        <begin position="137"/>
        <end position="174"/>
    </location>
</feature>
<proteinExistence type="predicted"/>
<accession>A0A222WJT5</accession>
<keyword evidence="1" id="KW-0175">Coiled coil</keyword>
<sequence length="365" mass="42238">MEKPIKIICCTLLIIAMILTSMLTSMYVRPILAAPSQEANQILQDSLSIIEIDHEIERISQEQKTLIQHQQELRSNLITQQEQMTLQRNRAGSVLRSYYMGERDKLLSVVLGAKNLKQLLSLYDYYLLLISHDQDVLQEYESNVQTMRKTEQQVTQASLELEKVKTNLLEQRKRILMLQSRVNEGVSASKDPDTLRKLISELTAYWENVGVYEVNRHFKALAQAMQDLPQFIQQQQGAMITNGKTITINIREEEFNRFLKSENELFNHFNFSFKQDHIVVEGQQGTMKLMVEGHYTVENEPQNAILFHVDRLVFNGLELPDTTRNKLENDFDLGFYPQQLISYVKATEVHTSAGTLEVKLELSLK</sequence>
<dbReference type="Proteomes" id="UP000214666">
    <property type="component" value="Chromosome"/>
</dbReference>
<protein>
    <submittedName>
        <fullName evidence="2">Uncharacterized protein</fullName>
    </submittedName>
</protein>
<evidence type="ECO:0000256" key="1">
    <source>
        <dbReference type="SAM" id="Coils"/>
    </source>
</evidence>
<dbReference type="OrthoDB" id="2657928at2"/>
<dbReference type="STRING" id="172713.GCA_001705305_05123"/>
<evidence type="ECO:0000313" key="2">
    <source>
        <dbReference type="EMBL" id="ASR46739.1"/>
    </source>
</evidence>
<name>A0A222WJT5_9BACL</name>
<dbReference type="KEGG" id="pkb:B4V02_08635"/>
<dbReference type="Gene3D" id="6.10.250.3150">
    <property type="match status" value="1"/>
</dbReference>
<evidence type="ECO:0000313" key="3">
    <source>
        <dbReference type="Proteomes" id="UP000214666"/>
    </source>
</evidence>